<protein>
    <submittedName>
        <fullName evidence="2">Type-F conjugative transfer system protein TraW</fullName>
    </submittedName>
</protein>
<reference evidence="2 3" key="1">
    <citation type="submission" date="2010-08" db="EMBL/GenBank/DDBJ databases">
        <title>Complete sequence of Gallionella capsiferriformans ES-2.</title>
        <authorList>
            <consortium name="US DOE Joint Genome Institute"/>
            <person name="Lucas S."/>
            <person name="Copeland A."/>
            <person name="Lapidus A."/>
            <person name="Cheng J.-F."/>
            <person name="Bruce D."/>
            <person name="Goodwin L."/>
            <person name="Pitluck S."/>
            <person name="Chertkov O."/>
            <person name="Davenport K.W."/>
            <person name="Detter J.C."/>
            <person name="Han C."/>
            <person name="Tapia R."/>
            <person name="Land M."/>
            <person name="Hauser L."/>
            <person name="Chang Y.-J."/>
            <person name="Jeffries C."/>
            <person name="Kyrpides N."/>
            <person name="Ivanova N."/>
            <person name="Mikhailova N."/>
            <person name="Shelobolina E.S."/>
            <person name="Picardal F."/>
            <person name="Roden E."/>
            <person name="Emerson D."/>
            <person name="Woyke T."/>
        </authorList>
    </citation>
    <scope>NUCLEOTIDE SEQUENCE [LARGE SCALE GENOMIC DNA]</scope>
    <source>
        <strain evidence="2 3">ES-2</strain>
    </source>
</reference>
<dbReference type="EMBL" id="CP002159">
    <property type="protein sequence ID" value="ADL54975.1"/>
    <property type="molecule type" value="Genomic_DNA"/>
</dbReference>
<dbReference type="AlphaFoldDB" id="D9SEJ9"/>
<dbReference type="eggNOG" id="ENOG5031QWG">
    <property type="taxonomic scope" value="Bacteria"/>
</dbReference>
<organism evidence="2 3">
    <name type="scientific">Gallionella capsiferriformans (strain ES-2)</name>
    <name type="common">Gallionella ferruginea capsiferriformans (strain ES-2)</name>
    <dbReference type="NCBI Taxonomy" id="395494"/>
    <lineage>
        <taxon>Bacteria</taxon>
        <taxon>Pseudomonadati</taxon>
        <taxon>Pseudomonadota</taxon>
        <taxon>Betaproteobacteria</taxon>
        <taxon>Nitrosomonadales</taxon>
        <taxon>Gallionellaceae</taxon>
        <taxon>Gallionella</taxon>
    </lineage>
</organism>
<feature type="chain" id="PRO_5003128135" evidence="1">
    <location>
        <begin position="21"/>
        <end position="206"/>
    </location>
</feature>
<gene>
    <name evidence="2" type="ordered locus">Galf_0943</name>
</gene>
<feature type="signal peptide" evidence="1">
    <location>
        <begin position="1"/>
        <end position="20"/>
    </location>
</feature>
<dbReference type="Proteomes" id="UP000001235">
    <property type="component" value="Chromosome"/>
</dbReference>
<dbReference type="NCBIfam" id="TIGR02743">
    <property type="entry name" value="TraW"/>
    <property type="match status" value="1"/>
</dbReference>
<accession>D9SEJ9</accession>
<evidence type="ECO:0000313" key="2">
    <source>
        <dbReference type="EMBL" id="ADL54975.1"/>
    </source>
</evidence>
<dbReference type="RefSeq" id="WP_013292915.1">
    <property type="nucleotide sequence ID" value="NC_014394.1"/>
</dbReference>
<dbReference type="KEGG" id="gca:Galf_0943"/>
<dbReference type="HOGENOM" id="CLU_087622_1_0_4"/>
<name>D9SEJ9_GALCS</name>
<keyword evidence="1" id="KW-0732">Signal</keyword>
<evidence type="ECO:0000313" key="3">
    <source>
        <dbReference type="Proteomes" id="UP000001235"/>
    </source>
</evidence>
<evidence type="ECO:0000256" key="1">
    <source>
        <dbReference type="SAM" id="SignalP"/>
    </source>
</evidence>
<sequence length="206" mass="23554" precursor="true">MRRFIVTTLLILLAAPPAMSDDLGVIGKTYDITERDLIEIIQNKLKRMEKTGELAKFQNDYKNRVIDGIEHPKPIPGIQATATANTHYYDPSMVTDKDIADATGKILYPRGTRVNPLDYIGWNKYLLFVDGRDAKQLEFSKKITAASDRPVKLVLIAGEPLELMRKWKMTIYFDQGGKLTKRFAITQVPAIVRQEGKRLRIDELRY</sequence>
<proteinExistence type="predicted"/>
<dbReference type="InterPro" id="IPR014114">
    <property type="entry name" value="TraW"/>
</dbReference>
<dbReference type="STRING" id="395494.Galf_0943"/>
<keyword evidence="3" id="KW-1185">Reference proteome</keyword>